<protein>
    <recommendedName>
        <fullName evidence="18">Tyrosine-protein kinase receptor</fullName>
        <ecNumber evidence="18">2.7.10.1</ecNumber>
    </recommendedName>
</protein>
<dbReference type="GO" id="GO:0043235">
    <property type="term" value="C:receptor complex"/>
    <property type="evidence" value="ECO:0007669"/>
    <property type="project" value="TreeGrafter"/>
</dbReference>
<keyword evidence="10 20" id="KW-0472">Membrane</keyword>
<gene>
    <name evidence="23" type="ORF">WN51_05076</name>
</gene>
<dbReference type="InterPro" id="IPR017441">
    <property type="entry name" value="Protein_kinase_ATP_BS"/>
</dbReference>
<dbReference type="InterPro" id="IPR000719">
    <property type="entry name" value="Prot_kinase_dom"/>
</dbReference>
<dbReference type="GO" id="GO:0004714">
    <property type="term" value="F:transmembrane receptor protein tyrosine kinase activity"/>
    <property type="evidence" value="ECO:0007669"/>
    <property type="project" value="UniProtKB-EC"/>
</dbReference>
<dbReference type="CDD" id="cd00112">
    <property type="entry name" value="LDLa"/>
    <property type="match status" value="1"/>
</dbReference>
<dbReference type="InterPro" id="IPR036055">
    <property type="entry name" value="LDL_receptor-like_sf"/>
</dbReference>
<dbReference type="Gene3D" id="4.10.400.10">
    <property type="entry name" value="Low-density Lipoprotein Receptor"/>
    <property type="match status" value="1"/>
</dbReference>
<dbReference type="Pfam" id="PF00057">
    <property type="entry name" value="Ldl_recept_a"/>
    <property type="match status" value="1"/>
</dbReference>
<dbReference type="EMBL" id="KQ435883">
    <property type="protein sequence ID" value="KOX69790.1"/>
    <property type="molecule type" value="Genomic_DNA"/>
</dbReference>
<keyword evidence="14" id="KW-0325">Glycoprotein</keyword>
<dbReference type="Gene3D" id="2.60.120.200">
    <property type="match status" value="2"/>
</dbReference>
<accession>A0A0M8ZRR4</accession>
<dbReference type="Proteomes" id="UP000053105">
    <property type="component" value="Unassembled WGS sequence"/>
</dbReference>
<proteinExistence type="inferred from homology"/>
<evidence type="ECO:0000259" key="21">
    <source>
        <dbReference type="PROSITE" id="PS50011"/>
    </source>
</evidence>
<dbReference type="EC" id="2.7.10.1" evidence="18"/>
<keyword evidence="3" id="KW-0808">Transferase</keyword>
<dbReference type="PRINTS" id="PR00109">
    <property type="entry name" value="TYRKINASE"/>
</dbReference>
<dbReference type="SUPFAM" id="SSF57424">
    <property type="entry name" value="LDL receptor-like module"/>
    <property type="match status" value="1"/>
</dbReference>
<dbReference type="SMART" id="SM00137">
    <property type="entry name" value="MAM"/>
    <property type="match status" value="2"/>
</dbReference>
<keyword evidence="8 17" id="KW-0067">ATP-binding</keyword>
<evidence type="ECO:0000256" key="9">
    <source>
        <dbReference type="ARBA" id="ARBA00022989"/>
    </source>
</evidence>
<feature type="region of interest" description="Disordered" evidence="19">
    <location>
        <begin position="1328"/>
        <end position="1503"/>
    </location>
</feature>
<evidence type="ECO:0000256" key="13">
    <source>
        <dbReference type="ARBA" id="ARBA00023170"/>
    </source>
</evidence>
<dbReference type="OrthoDB" id="73209at2759"/>
<keyword evidence="7 23" id="KW-0418">Kinase</keyword>
<feature type="transmembrane region" description="Helical" evidence="20">
    <location>
        <begin position="892"/>
        <end position="915"/>
    </location>
</feature>
<evidence type="ECO:0000256" key="7">
    <source>
        <dbReference type="ARBA" id="ARBA00022777"/>
    </source>
</evidence>
<keyword evidence="9 20" id="KW-1133">Transmembrane helix</keyword>
<feature type="compositionally biased region" description="Low complexity" evidence="19">
    <location>
        <begin position="744"/>
        <end position="755"/>
    </location>
</feature>
<evidence type="ECO:0000259" key="22">
    <source>
        <dbReference type="PROSITE" id="PS50060"/>
    </source>
</evidence>
<dbReference type="CDD" id="cd06263">
    <property type="entry name" value="MAM"/>
    <property type="match status" value="1"/>
</dbReference>
<sequence>MVSGARSGVLTANFKQTRHTVHDWRRKFGLKGNLLLLRILVGLCFVTSSNCDWRERMPRGTNNNLQLSQFGHCDLEETCDWSWFQNQTAGFNRATPASLRNKTGPIVDASNSTEGHFLWFTGPGKPQILSSTIPPTGSHCALELALYQVETNNGDIELLVITNNTSWVVMEKPGNNRAEWEVTRVVLGSITQPHQLLIEMTVPYSNSSIAVDNIRLINCFPESTPVKTACTENMYRCKNGSCLSKARVCDLTEDCADGEDERDDCDKMPENARCNFEYGWCGWKNVPGRPLNWNLHRGATPSEKTGPRTYAYVSMSTRVEYGSRGTIESPTYNPTPPYNGDPKSPYHQSCQVRFFYHEYGAHSGSLGLYLILIKPHQHHYEQLWWTYLHGDKSDVWYNQAVPLPDIKYRYFLQFEASRGYFSKADVAIDDFSLSPECFGIESIFYTYLRQVEDVESTIATDVLFSPRVPFFVPFATEMRRNAFVSSGVPPEVVGDFNYYNPVIESEKVPDQHADFANETVIRIGTCGNAGRTGPSAEQCAEEYNSTDIELLEAPSTTPLQQPSSSNFNGVQRWTAPRGGYYTLIGMGARGGKGSSGMGSTLGALVRGVIELEKGEQLYFMVGQSGTDACPKNLGLTSDSCQSVGSYQFSVPPGSSKVHEVKNMKLKDGGGGGGGATYVFTVKDNGEQYPILVAGAGGGLGLGQFVDNGHQHGRGAAPPGRQPTSGTILSAEKDPGGPGGGWNESSNSVSNRSSSVGASLVKGGVGGIGCSPENQNHGNGGFGGGGGGCLTGGGGGGYIGGNTGHKELGNGEGGYSYASNKLTHVHFQPAINHGPGEVYIIPAISGCGCDFRCVSLDRHLSETKCLCPPGWLLSNDSISCVMANESKVTHQTYMILLIAASIGLLFAFTAVCLLLYNRYQSRKALLQRRQVMFGNGTELTSLRAVSDTMMTEFNPNYEFAGNLYSFKDLPQIPRECITLVKRLESPYFSPNRHLIAFHFFLPPFARPLGQGAFGEVFQGVYKYRRNEEHPIAVKTIPSLSMPQTEADFMMEALIMSKFNHPNIVHFIGVSFDKNPKYIVLELLAGGNLKNFLREERPRADRPTSLTMQDLIMCGYDVANGCKYMEEARFIHRDIAARNCLLTCKGPGRVVKIADFGMAKDIYRSDYYRKGGKAMLPIKWMPPESFLDGIFTTKTDVWAFGVLLWEIMSFGYIPYTGCTNREAMAMVTLGGRLEKPAGCPDPIYGIMTRCWHSRPEDRPSFATVVERIGYCLQDPDVIKHPTPNFDILPICEREVSIVRPDPETECINVQSELDACGYMQPRIIDPRSASQRMAQAIAGNNPNARNENFANRTNSNERNNVQPTDRTQGPFQSNPYGPTSDTSEQTLGGNASRDDFNHENDHTEKKHNADSSTWDEKSVHRTSKDIENSGKLKIADNGNNRPTDIECRRSSTAEVTDVDKRNGNESVTTTDTNSDSLIVASSDTPPDTTNSSPNTRTCSPSHAGLNTNATNVNGMLKKNALKAALSLDPSALCRGTIPYEKIAFSPPPQRSSTPGSMEIKKVAWQVVQTCIRADVSKYRYVHTYGYYAYTSEENSKRADKQIVVAGIASKRNEEEGVQTTIRV</sequence>
<comment type="catalytic activity">
    <reaction evidence="15 18">
        <text>L-tyrosyl-[protein] + ATP = O-phospho-L-tyrosyl-[protein] + ADP + H(+)</text>
        <dbReference type="Rhea" id="RHEA:10596"/>
        <dbReference type="Rhea" id="RHEA-COMP:10136"/>
        <dbReference type="Rhea" id="RHEA-COMP:20101"/>
        <dbReference type="ChEBI" id="CHEBI:15378"/>
        <dbReference type="ChEBI" id="CHEBI:30616"/>
        <dbReference type="ChEBI" id="CHEBI:46858"/>
        <dbReference type="ChEBI" id="CHEBI:61978"/>
        <dbReference type="ChEBI" id="CHEBI:456216"/>
        <dbReference type="EC" id="2.7.10.1"/>
    </reaction>
</comment>
<keyword evidence="18" id="KW-0597">Phosphoprotein</keyword>
<dbReference type="InterPro" id="IPR023415">
    <property type="entry name" value="LDLR_class-A_CS"/>
</dbReference>
<dbReference type="Pfam" id="PF00629">
    <property type="entry name" value="MAM"/>
    <property type="match status" value="2"/>
</dbReference>
<dbReference type="GO" id="GO:0045664">
    <property type="term" value="P:regulation of neuron differentiation"/>
    <property type="evidence" value="ECO:0007669"/>
    <property type="project" value="TreeGrafter"/>
</dbReference>
<feature type="compositionally biased region" description="Low complexity" evidence="19">
    <location>
        <begin position="1479"/>
        <end position="1493"/>
    </location>
</feature>
<keyword evidence="6 17" id="KW-0547">Nucleotide-binding</keyword>
<dbReference type="PROSITE" id="PS00107">
    <property type="entry name" value="PROTEIN_KINASE_ATP"/>
    <property type="match status" value="1"/>
</dbReference>
<dbReference type="InterPro" id="IPR002011">
    <property type="entry name" value="Tyr_kinase_rcpt_2_CS"/>
</dbReference>
<keyword evidence="2" id="KW-1003">Cell membrane</keyword>
<dbReference type="GO" id="GO:0007169">
    <property type="term" value="P:cell surface receptor protein tyrosine kinase signaling pathway"/>
    <property type="evidence" value="ECO:0007669"/>
    <property type="project" value="InterPro"/>
</dbReference>
<evidence type="ECO:0000256" key="2">
    <source>
        <dbReference type="ARBA" id="ARBA00022475"/>
    </source>
</evidence>
<evidence type="ECO:0000256" key="5">
    <source>
        <dbReference type="ARBA" id="ARBA00022729"/>
    </source>
</evidence>
<dbReference type="PROSITE" id="PS50060">
    <property type="entry name" value="MAM_2"/>
    <property type="match status" value="2"/>
</dbReference>
<evidence type="ECO:0000313" key="23">
    <source>
        <dbReference type="EMBL" id="KOX69790.1"/>
    </source>
</evidence>
<feature type="compositionally biased region" description="Basic and acidic residues" evidence="19">
    <location>
        <begin position="1441"/>
        <end position="1461"/>
    </location>
</feature>
<evidence type="ECO:0000256" key="19">
    <source>
        <dbReference type="SAM" id="MobiDB-lite"/>
    </source>
</evidence>
<dbReference type="Gene3D" id="1.10.510.10">
    <property type="entry name" value="Transferase(Phosphotransferase) domain 1"/>
    <property type="match status" value="1"/>
</dbReference>
<feature type="domain" description="Protein kinase" evidence="21">
    <location>
        <begin position="1001"/>
        <end position="1281"/>
    </location>
</feature>
<feature type="compositionally biased region" description="Polar residues" evidence="19">
    <location>
        <begin position="1350"/>
        <end position="1387"/>
    </location>
</feature>
<dbReference type="PROSITE" id="PS50011">
    <property type="entry name" value="PROTEIN_KINASE_DOM"/>
    <property type="match status" value="1"/>
</dbReference>
<dbReference type="PANTHER" id="PTHR24416">
    <property type="entry name" value="TYROSINE-PROTEIN KINASE RECEPTOR"/>
    <property type="match status" value="1"/>
</dbReference>
<dbReference type="SMART" id="SM00219">
    <property type="entry name" value="TyrKc"/>
    <property type="match status" value="1"/>
</dbReference>
<dbReference type="Pfam" id="PF07714">
    <property type="entry name" value="PK_Tyr_Ser-Thr"/>
    <property type="match status" value="1"/>
</dbReference>
<evidence type="ECO:0000256" key="14">
    <source>
        <dbReference type="ARBA" id="ARBA00023180"/>
    </source>
</evidence>
<dbReference type="FunFam" id="2.60.120.200:FF:000193">
    <property type="entry name" value="Tyrosine-protein kinase receptor"/>
    <property type="match status" value="1"/>
</dbReference>
<keyword evidence="5" id="KW-0732">Signal</keyword>
<comment type="caution">
    <text evidence="16">Lacks conserved residue(s) required for the propagation of feature annotation.</text>
</comment>
<evidence type="ECO:0000256" key="20">
    <source>
        <dbReference type="SAM" id="Phobius"/>
    </source>
</evidence>
<feature type="binding site" evidence="17">
    <location>
        <position position="1033"/>
    </location>
    <ligand>
        <name>ATP</name>
        <dbReference type="ChEBI" id="CHEBI:30616"/>
    </ligand>
</feature>
<dbReference type="STRING" id="166423.A0A0M8ZRR4"/>
<feature type="domain" description="MAM" evidence="22">
    <location>
        <begin position="272"/>
        <end position="439"/>
    </location>
</feature>
<dbReference type="InterPro" id="IPR050122">
    <property type="entry name" value="RTK"/>
</dbReference>
<dbReference type="InterPro" id="IPR001245">
    <property type="entry name" value="Ser-Thr/Tyr_kinase_cat_dom"/>
</dbReference>
<evidence type="ECO:0000256" key="17">
    <source>
        <dbReference type="PROSITE-ProRule" id="PRU10141"/>
    </source>
</evidence>
<feature type="disulfide bond" evidence="16">
    <location>
        <begin position="237"/>
        <end position="255"/>
    </location>
</feature>
<keyword evidence="24" id="KW-1185">Reference proteome</keyword>
<evidence type="ECO:0000256" key="10">
    <source>
        <dbReference type="ARBA" id="ARBA00023136"/>
    </source>
</evidence>
<keyword evidence="11" id="KW-0829">Tyrosine-protein kinase</keyword>
<name>A0A0M8ZRR4_9HYME</name>
<dbReference type="Gene3D" id="3.30.200.20">
    <property type="entry name" value="Phosphorylase Kinase, domain 1"/>
    <property type="match status" value="1"/>
</dbReference>
<dbReference type="InterPro" id="IPR055163">
    <property type="entry name" value="ALK/LTK-like_GRD"/>
</dbReference>
<dbReference type="PROSITE" id="PS00239">
    <property type="entry name" value="RECEPTOR_TYR_KIN_II"/>
    <property type="match status" value="1"/>
</dbReference>
<feature type="transmembrane region" description="Helical" evidence="20">
    <location>
        <begin position="1195"/>
        <end position="1213"/>
    </location>
</feature>
<dbReference type="SUPFAM" id="SSF56112">
    <property type="entry name" value="Protein kinase-like (PK-like)"/>
    <property type="match status" value="1"/>
</dbReference>
<organism evidence="23 24">
    <name type="scientific">Melipona quadrifasciata</name>
    <dbReference type="NCBI Taxonomy" id="166423"/>
    <lineage>
        <taxon>Eukaryota</taxon>
        <taxon>Metazoa</taxon>
        <taxon>Ecdysozoa</taxon>
        <taxon>Arthropoda</taxon>
        <taxon>Hexapoda</taxon>
        <taxon>Insecta</taxon>
        <taxon>Pterygota</taxon>
        <taxon>Neoptera</taxon>
        <taxon>Endopterygota</taxon>
        <taxon>Hymenoptera</taxon>
        <taxon>Apocrita</taxon>
        <taxon>Aculeata</taxon>
        <taxon>Apoidea</taxon>
        <taxon>Anthophila</taxon>
        <taxon>Apidae</taxon>
        <taxon>Melipona</taxon>
    </lineage>
</organism>
<dbReference type="SUPFAM" id="SSF49899">
    <property type="entry name" value="Concanavalin A-like lectins/glucanases"/>
    <property type="match status" value="2"/>
</dbReference>
<keyword evidence="12 16" id="KW-1015">Disulfide bond</keyword>
<dbReference type="InterPro" id="IPR020635">
    <property type="entry name" value="Tyr_kinase_cat_dom"/>
</dbReference>
<dbReference type="InterPro" id="IPR002172">
    <property type="entry name" value="LDrepeatLR_classA_rpt"/>
</dbReference>
<dbReference type="PANTHER" id="PTHR24416:SF604">
    <property type="entry name" value="RECEPTOR PROTEIN-TYROSINE KINASE"/>
    <property type="match status" value="1"/>
</dbReference>
<evidence type="ECO:0000256" key="1">
    <source>
        <dbReference type="ARBA" id="ARBA00004251"/>
    </source>
</evidence>
<evidence type="ECO:0000256" key="15">
    <source>
        <dbReference type="ARBA" id="ARBA00051243"/>
    </source>
</evidence>
<feature type="domain" description="MAM" evidence="22">
    <location>
        <begin position="71"/>
        <end position="221"/>
    </location>
</feature>
<keyword evidence="13 18" id="KW-0675">Receptor</keyword>
<feature type="region of interest" description="Disordered" evidence="19">
    <location>
        <begin position="705"/>
        <end position="755"/>
    </location>
</feature>
<dbReference type="FunFam" id="1.10.510.10:FF:000113">
    <property type="entry name" value="Tyrosine-protein kinase receptor"/>
    <property type="match status" value="1"/>
</dbReference>
<dbReference type="SMART" id="SM00192">
    <property type="entry name" value="LDLa"/>
    <property type="match status" value="1"/>
</dbReference>
<evidence type="ECO:0000313" key="24">
    <source>
        <dbReference type="Proteomes" id="UP000053105"/>
    </source>
</evidence>
<evidence type="ECO:0000256" key="3">
    <source>
        <dbReference type="ARBA" id="ARBA00022679"/>
    </source>
</evidence>
<evidence type="ECO:0000256" key="12">
    <source>
        <dbReference type="ARBA" id="ARBA00023157"/>
    </source>
</evidence>
<feature type="compositionally biased region" description="Basic and acidic residues" evidence="19">
    <location>
        <begin position="1390"/>
        <end position="1432"/>
    </location>
</feature>
<comment type="similarity">
    <text evidence="18">Belongs to the protein kinase superfamily. Tyr protein kinase family. Insulin receptor subfamily.</text>
</comment>
<keyword evidence="4 18" id="KW-0812">Transmembrane</keyword>
<dbReference type="Pfam" id="PF12810">
    <property type="entry name" value="ALK_LTK_GRD"/>
    <property type="match status" value="1"/>
</dbReference>
<dbReference type="InterPro" id="IPR000998">
    <property type="entry name" value="MAM_dom"/>
</dbReference>
<feature type="compositionally biased region" description="Polar residues" evidence="19">
    <location>
        <begin position="1494"/>
        <end position="1503"/>
    </location>
</feature>
<evidence type="ECO:0000256" key="6">
    <source>
        <dbReference type="ARBA" id="ARBA00022741"/>
    </source>
</evidence>
<dbReference type="InterPro" id="IPR008266">
    <property type="entry name" value="Tyr_kinase_AS"/>
</dbReference>
<dbReference type="PROSITE" id="PS01209">
    <property type="entry name" value="LDLRA_1"/>
    <property type="match status" value="1"/>
</dbReference>
<evidence type="ECO:0000256" key="16">
    <source>
        <dbReference type="PROSITE-ProRule" id="PRU00124"/>
    </source>
</evidence>
<dbReference type="InterPro" id="IPR013320">
    <property type="entry name" value="ConA-like_dom_sf"/>
</dbReference>
<feature type="disulfide bond" evidence="16">
    <location>
        <begin position="230"/>
        <end position="242"/>
    </location>
</feature>
<evidence type="ECO:0000256" key="4">
    <source>
        <dbReference type="ARBA" id="ARBA00022692"/>
    </source>
</evidence>
<evidence type="ECO:0000256" key="8">
    <source>
        <dbReference type="ARBA" id="ARBA00022840"/>
    </source>
</evidence>
<dbReference type="PROSITE" id="PS50068">
    <property type="entry name" value="LDLRA_2"/>
    <property type="match status" value="1"/>
</dbReference>
<dbReference type="InterPro" id="IPR011009">
    <property type="entry name" value="Kinase-like_dom_sf"/>
</dbReference>
<feature type="compositionally biased region" description="Low complexity" evidence="19">
    <location>
        <begin position="1336"/>
        <end position="1349"/>
    </location>
</feature>
<evidence type="ECO:0000256" key="11">
    <source>
        <dbReference type="ARBA" id="ARBA00023137"/>
    </source>
</evidence>
<dbReference type="PROSITE" id="PS00109">
    <property type="entry name" value="PROTEIN_KINASE_TYR"/>
    <property type="match status" value="1"/>
</dbReference>
<comment type="subcellular location">
    <subcellularLocation>
        <location evidence="1">Cell membrane</location>
        <topology evidence="1">Single-pass type I membrane protein</topology>
    </subcellularLocation>
</comment>
<dbReference type="GO" id="GO:0005886">
    <property type="term" value="C:plasma membrane"/>
    <property type="evidence" value="ECO:0007669"/>
    <property type="project" value="UniProtKB-SubCell"/>
</dbReference>
<dbReference type="GO" id="GO:0005524">
    <property type="term" value="F:ATP binding"/>
    <property type="evidence" value="ECO:0007669"/>
    <property type="project" value="UniProtKB-UniRule"/>
</dbReference>
<evidence type="ECO:0000256" key="18">
    <source>
        <dbReference type="RuleBase" id="RU000312"/>
    </source>
</evidence>
<reference evidence="23 24" key="1">
    <citation type="submission" date="2015-07" db="EMBL/GenBank/DDBJ databases">
        <title>The genome of Melipona quadrifasciata.</title>
        <authorList>
            <person name="Pan H."/>
            <person name="Kapheim K."/>
        </authorList>
    </citation>
    <scope>NUCLEOTIDE SEQUENCE [LARGE SCALE GENOMIC DNA]</scope>
    <source>
        <strain evidence="23">0111107301</strain>
        <tissue evidence="23">Whole body</tissue>
    </source>
</reference>
<feature type="compositionally biased region" description="Polar residues" evidence="19">
    <location>
        <begin position="1462"/>
        <end position="1474"/>
    </location>
</feature>